<feature type="domain" description="Radical SAM core" evidence="7">
    <location>
        <begin position="14"/>
        <end position="255"/>
    </location>
</feature>
<dbReference type="PANTHER" id="PTHR11135:SF1">
    <property type="entry name" value="PROTEIN YHCC"/>
    <property type="match status" value="1"/>
</dbReference>
<evidence type="ECO:0000256" key="4">
    <source>
        <dbReference type="ARBA" id="ARBA00022723"/>
    </source>
</evidence>
<dbReference type="GO" id="GO:0051539">
    <property type="term" value="F:4 iron, 4 sulfur cluster binding"/>
    <property type="evidence" value="ECO:0007669"/>
    <property type="project" value="UniProtKB-KW"/>
</dbReference>
<dbReference type="PROSITE" id="PS51918">
    <property type="entry name" value="RADICAL_SAM"/>
    <property type="match status" value="1"/>
</dbReference>
<keyword evidence="5" id="KW-0408">Iron</keyword>
<evidence type="ECO:0000259" key="7">
    <source>
        <dbReference type="PROSITE" id="PS51918"/>
    </source>
</evidence>
<keyword evidence="4" id="KW-0479">Metal-binding</keyword>
<dbReference type="CDD" id="cd01335">
    <property type="entry name" value="Radical_SAM"/>
    <property type="match status" value="1"/>
</dbReference>
<dbReference type="PANTHER" id="PTHR11135">
    <property type="entry name" value="HISTONE ACETYLTRANSFERASE-RELATED"/>
    <property type="match status" value="1"/>
</dbReference>
<keyword evidence="6" id="KW-0411">Iron-sulfur</keyword>
<evidence type="ECO:0000256" key="1">
    <source>
        <dbReference type="ARBA" id="ARBA00001966"/>
    </source>
</evidence>
<evidence type="ECO:0000256" key="2">
    <source>
        <dbReference type="ARBA" id="ARBA00022485"/>
    </source>
</evidence>
<dbReference type="Proteomes" id="UP000184032">
    <property type="component" value="Unassembled WGS sequence"/>
</dbReference>
<dbReference type="SMART" id="SM00729">
    <property type="entry name" value="Elp3"/>
    <property type="match status" value="1"/>
</dbReference>
<comment type="cofactor">
    <cofactor evidence="1">
        <name>[4Fe-4S] cluster</name>
        <dbReference type="ChEBI" id="CHEBI:49883"/>
    </cofactor>
</comment>
<gene>
    <name evidence="8" type="ORF">SAMN02745245_00986</name>
</gene>
<dbReference type="NCBIfam" id="TIGR01212">
    <property type="entry name" value="TIGR01212 family radical SAM protein"/>
    <property type="match status" value="1"/>
</dbReference>
<evidence type="ECO:0000256" key="6">
    <source>
        <dbReference type="ARBA" id="ARBA00023014"/>
    </source>
</evidence>
<reference evidence="8 9" key="1">
    <citation type="submission" date="2016-11" db="EMBL/GenBank/DDBJ databases">
        <authorList>
            <person name="Jaros S."/>
            <person name="Januszkiewicz K."/>
            <person name="Wedrychowicz H."/>
        </authorList>
    </citation>
    <scope>NUCLEOTIDE SEQUENCE [LARGE SCALE GENOMIC DNA]</scope>
    <source>
        <strain evidence="8 9">DSM 21120</strain>
    </source>
</reference>
<dbReference type="SFLD" id="SFLDS00029">
    <property type="entry name" value="Radical_SAM"/>
    <property type="match status" value="1"/>
</dbReference>
<dbReference type="InterPro" id="IPR032432">
    <property type="entry name" value="Radical_SAM_C"/>
</dbReference>
<keyword evidence="9" id="KW-1185">Reference proteome</keyword>
<dbReference type="InterPro" id="IPR007197">
    <property type="entry name" value="rSAM"/>
</dbReference>
<proteinExistence type="predicted"/>
<evidence type="ECO:0000313" key="9">
    <source>
        <dbReference type="Proteomes" id="UP000184032"/>
    </source>
</evidence>
<dbReference type="Pfam" id="PF04055">
    <property type="entry name" value="Radical_SAM"/>
    <property type="match status" value="1"/>
</dbReference>
<dbReference type="Pfam" id="PF16199">
    <property type="entry name" value="Radical_SAM_C"/>
    <property type="match status" value="1"/>
</dbReference>
<organism evidence="8 9">
    <name type="scientific">Anaerosphaera aminiphila DSM 21120</name>
    <dbReference type="NCBI Taxonomy" id="1120995"/>
    <lineage>
        <taxon>Bacteria</taxon>
        <taxon>Bacillati</taxon>
        <taxon>Bacillota</taxon>
        <taxon>Tissierellia</taxon>
        <taxon>Tissierellales</taxon>
        <taxon>Peptoniphilaceae</taxon>
        <taxon>Anaerosphaera</taxon>
    </lineage>
</organism>
<dbReference type="GO" id="GO:0046872">
    <property type="term" value="F:metal ion binding"/>
    <property type="evidence" value="ECO:0007669"/>
    <property type="project" value="UniProtKB-KW"/>
</dbReference>
<dbReference type="EMBL" id="FQXI01000005">
    <property type="protein sequence ID" value="SHH28156.1"/>
    <property type="molecule type" value="Genomic_DNA"/>
</dbReference>
<evidence type="ECO:0000256" key="3">
    <source>
        <dbReference type="ARBA" id="ARBA00022691"/>
    </source>
</evidence>
<dbReference type="InterPro" id="IPR039661">
    <property type="entry name" value="ELP3"/>
</dbReference>
<name>A0A1M5RPR4_9FIRM</name>
<dbReference type="InterPro" id="IPR023404">
    <property type="entry name" value="rSAM_horseshoe"/>
</dbReference>
<dbReference type="SFLD" id="SFLDG01091">
    <property type="entry name" value="uncharacterized_CHP01210-like"/>
    <property type="match status" value="1"/>
</dbReference>
<dbReference type="InterPro" id="IPR005911">
    <property type="entry name" value="YhcC-like"/>
</dbReference>
<accession>A0A1M5RPR4</accession>
<dbReference type="AlphaFoldDB" id="A0A1M5RPR4"/>
<dbReference type="GO" id="GO:0003824">
    <property type="term" value="F:catalytic activity"/>
    <property type="evidence" value="ECO:0007669"/>
    <property type="project" value="InterPro"/>
</dbReference>
<evidence type="ECO:0000256" key="5">
    <source>
        <dbReference type="ARBA" id="ARBA00023004"/>
    </source>
</evidence>
<keyword evidence="3" id="KW-0949">S-adenosyl-L-methionine</keyword>
<dbReference type="InterPro" id="IPR058240">
    <property type="entry name" value="rSAM_sf"/>
</dbReference>
<sequence>MRRFLSFNDYFKNKFNGKVVKLSLDAGNSCPNRDGTLSFKGCIFCSESGSGDFAGSRFKSIDEQIEDQKKLLSKKWNSNKYIAYFQNFTNTYGNIEELSALYNYVIDRDDIVGLSIATRADCLSDKVLKMLIDLNKKTFLWVELGLQTTNEDTISLINRGYSHYSFNENIKVLKEHDIKFLTHVIFGLPYENKQDMINTIEYVKDIHPFGVKIHSLYIQKNSPLYKYYLENNFPLLEKNEYVKLVCDAIDMLPKDIVIHRLTGDPDKKKLVAPIWCADKLSVISSIDKELKNRWNVLK</sequence>
<keyword evidence="2" id="KW-0004">4Fe-4S</keyword>
<dbReference type="SUPFAM" id="SSF102114">
    <property type="entry name" value="Radical SAM enzymes"/>
    <property type="match status" value="1"/>
</dbReference>
<dbReference type="InterPro" id="IPR006638">
    <property type="entry name" value="Elp3/MiaA/NifB-like_rSAM"/>
</dbReference>
<dbReference type="Gene3D" id="3.80.30.20">
    <property type="entry name" value="tm_1862 like domain"/>
    <property type="match status" value="1"/>
</dbReference>
<dbReference type="OrthoDB" id="9801689at2"/>
<evidence type="ECO:0000313" key="8">
    <source>
        <dbReference type="EMBL" id="SHH28156.1"/>
    </source>
</evidence>
<dbReference type="RefSeq" id="WP_073184292.1">
    <property type="nucleotide sequence ID" value="NZ_FQXI01000005.1"/>
</dbReference>
<protein>
    <recommendedName>
        <fullName evidence="7">Radical SAM core domain-containing protein</fullName>
    </recommendedName>
</protein>
<dbReference type="STRING" id="1120995.SAMN02745245_00986"/>
<dbReference type="SFLD" id="SFLDG01086">
    <property type="entry name" value="elongater_protein-like"/>
    <property type="match status" value="1"/>
</dbReference>